<protein>
    <recommendedName>
        <fullName evidence="5">Pentatricopeptide repeat-containing protein</fullName>
    </recommendedName>
</protein>
<evidence type="ECO:0000313" key="4">
    <source>
        <dbReference type="Proteomes" id="UP000886520"/>
    </source>
</evidence>
<organism evidence="3 4">
    <name type="scientific">Adiantum capillus-veneris</name>
    <name type="common">Maidenhair fern</name>
    <dbReference type="NCBI Taxonomy" id="13818"/>
    <lineage>
        <taxon>Eukaryota</taxon>
        <taxon>Viridiplantae</taxon>
        <taxon>Streptophyta</taxon>
        <taxon>Embryophyta</taxon>
        <taxon>Tracheophyta</taxon>
        <taxon>Polypodiopsida</taxon>
        <taxon>Polypodiidae</taxon>
        <taxon>Polypodiales</taxon>
        <taxon>Pteridineae</taxon>
        <taxon>Pteridaceae</taxon>
        <taxon>Vittarioideae</taxon>
        <taxon>Adiantum</taxon>
    </lineage>
</organism>
<feature type="repeat" description="PPR" evidence="2">
    <location>
        <begin position="301"/>
        <end position="335"/>
    </location>
</feature>
<feature type="repeat" description="PPR" evidence="2">
    <location>
        <begin position="46"/>
        <end position="80"/>
    </location>
</feature>
<dbReference type="PANTHER" id="PTHR47926">
    <property type="entry name" value="PENTATRICOPEPTIDE REPEAT-CONTAINING PROTEIN"/>
    <property type="match status" value="1"/>
</dbReference>
<dbReference type="Pfam" id="PF01535">
    <property type="entry name" value="PPR"/>
    <property type="match status" value="3"/>
</dbReference>
<dbReference type="EMBL" id="JABFUD020000001">
    <property type="protein sequence ID" value="KAI5083952.1"/>
    <property type="molecule type" value="Genomic_DNA"/>
</dbReference>
<dbReference type="NCBIfam" id="TIGR00756">
    <property type="entry name" value="PPR"/>
    <property type="match status" value="3"/>
</dbReference>
<proteinExistence type="predicted"/>
<feature type="repeat" description="PPR" evidence="2">
    <location>
        <begin position="147"/>
        <end position="181"/>
    </location>
</feature>
<sequence length="645" mass="72786">MLIHHHVIDSNMELDYHISTVLLDFYGKNSCTHDAQKVFGRLKAPDIIAWNTIISGFSKEKNHKKVLQLFQLMEAASIKPDNVTVANILKAFPDYASLESCKLVLSWITERDFDVDAIVWSILIDVYAKYYCIHDARKLFDNFSTVDVVTCGAMIAGYVVHEMWEEAFLLFLKMQHLSIQPDHVTFMNVLRAVSETCAFADGRLVHALVVSSGADRNAHVVNSRDAHVVNSLVHMAFPTGLSRGCFSTDRHYARGRIMHSLITEEGFNKSDYVGTTLVSVYSKFGMLVDAHEVFSQLPKPSVVCWNTLIDGYTQHNLGEEAILCFRSMQHSGCKLDQLTVLSVLKACAIIPALQEGMSIHAIAIRMSFDDDDKIGCSLIDMYARCGFFEEASTIFERFKHHRESWNTIISGAGRNGTYKGDTYLSMLCHGVVPDGVTYLCLLSACGHLGFIHEGCMHYRTMTEYWNLKPTSEHFGCMVDLWGRVGCLKEAQEVLASLPSEKTYVNWMSLMLHAQAHGRFDLAKKCLDEALHIQGCKTESGYMVMARFLGDDHLQGKFDRVRHFNLDKKSNTPGRAVIEADGKLHRFLVGDKTHEATEYVYPRLKSLLYALRCQGFVPHGSMLMSRLPSDDVDEVSLKQFEEFICC</sequence>
<dbReference type="OrthoDB" id="1961396at2759"/>
<evidence type="ECO:0000256" key="2">
    <source>
        <dbReference type="PROSITE-ProRule" id="PRU00708"/>
    </source>
</evidence>
<dbReference type="FunFam" id="1.25.40.10:FF:000343">
    <property type="entry name" value="Pentatricopeptide repeat-containing protein At3g58590"/>
    <property type="match status" value="1"/>
</dbReference>
<dbReference type="PROSITE" id="PS51375">
    <property type="entry name" value="PPR"/>
    <property type="match status" value="3"/>
</dbReference>
<evidence type="ECO:0000256" key="1">
    <source>
        <dbReference type="ARBA" id="ARBA00022737"/>
    </source>
</evidence>
<accession>A0A9D4VEJ3</accession>
<dbReference type="InterPro" id="IPR011990">
    <property type="entry name" value="TPR-like_helical_dom_sf"/>
</dbReference>
<dbReference type="GO" id="GO:0003723">
    <property type="term" value="F:RNA binding"/>
    <property type="evidence" value="ECO:0007669"/>
    <property type="project" value="InterPro"/>
</dbReference>
<name>A0A9D4VEJ3_ADICA</name>
<dbReference type="GO" id="GO:0048731">
    <property type="term" value="P:system development"/>
    <property type="evidence" value="ECO:0007669"/>
    <property type="project" value="UniProtKB-ARBA"/>
</dbReference>
<reference evidence="3" key="1">
    <citation type="submission" date="2021-01" db="EMBL/GenBank/DDBJ databases">
        <title>Adiantum capillus-veneris genome.</title>
        <authorList>
            <person name="Fang Y."/>
            <person name="Liao Q."/>
        </authorList>
    </citation>
    <scope>NUCLEOTIDE SEQUENCE</scope>
    <source>
        <strain evidence="3">H3</strain>
        <tissue evidence="3">Leaf</tissue>
    </source>
</reference>
<dbReference type="PANTHER" id="PTHR47926:SF347">
    <property type="entry name" value="PENTATRICOPEPTIDE REPEAT-CONTAINING PROTEIN"/>
    <property type="match status" value="1"/>
</dbReference>
<evidence type="ECO:0008006" key="5">
    <source>
        <dbReference type="Google" id="ProtNLM"/>
    </source>
</evidence>
<gene>
    <name evidence="3" type="ORF">GOP47_0000121</name>
</gene>
<dbReference type="Gene3D" id="1.25.40.10">
    <property type="entry name" value="Tetratricopeptide repeat domain"/>
    <property type="match status" value="4"/>
</dbReference>
<dbReference type="InterPro" id="IPR046960">
    <property type="entry name" value="PPR_At4g14850-like_plant"/>
</dbReference>
<dbReference type="AlphaFoldDB" id="A0A9D4VEJ3"/>
<dbReference type="FunFam" id="1.25.40.10:FF:000158">
    <property type="entry name" value="pentatricopeptide repeat-containing protein At2g33680"/>
    <property type="match status" value="1"/>
</dbReference>
<evidence type="ECO:0000313" key="3">
    <source>
        <dbReference type="EMBL" id="KAI5083952.1"/>
    </source>
</evidence>
<keyword evidence="1" id="KW-0677">Repeat</keyword>
<dbReference type="GO" id="GO:0009451">
    <property type="term" value="P:RNA modification"/>
    <property type="evidence" value="ECO:0007669"/>
    <property type="project" value="InterPro"/>
</dbReference>
<dbReference type="InterPro" id="IPR002885">
    <property type="entry name" value="PPR_rpt"/>
</dbReference>
<dbReference type="Proteomes" id="UP000886520">
    <property type="component" value="Chromosome 1"/>
</dbReference>
<comment type="caution">
    <text evidence="3">The sequence shown here is derived from an EMBL/GenBank/DDBJ whole genome shotgun (WGS) entry which is preliminary data.</text>
</comment>
<keyword evidence="4" id="KW-1185">Reference proteome</keyword>
<dbReference type="Pfam" id="PF13041">
    <property type="entry name" value="PPR_2"/>
    <property type="match status" value="3"/>
</dbReference>